<dbReference type="Pfam" id="PF17966">
    <property type="entry name" value="Muc_B2"/>
    <property type="match status" value="3"/>
</dbReference>
<organism evidence="8 9">
    <name type="scientific">Apilactobacillus kunkeei DSM 12361 = ATCC 700308</name>
    <dbReference type="NCBI Taxonomy" id="1423768"/>
    <lineage>
        <taxon>Bacteria</taxon>
        <taxon>Bacillati</taxon>
        <taxon>Bacillota</taxon>
        <taxon>Bacilli</taxon>
        <taxon>Lactobacillales</taxon>
        <taxon>Lactobacillaceae</taxon>
        <taxon>Apilactobacillus</taxon>
    </lineage>
</organism>
<dbReference type="NCBIfam" id="TIGR01167">
    <property type="entry name" value="LPXTG_anchor"/>
    <property type="match status" value="1"/>
</dbReference>
<evidence type="ECO:0000259" key="7">
    <source>
        <dbReference type="PROSITE" id="PS50847"/>
    </source>
</evidence>
<feature type="compositionally biased region" description="Polar residues" evidence="5">
    <location>
        <begin position="772"/>
        <end position="782"/>
    </location>
</feature>
<feature type="region of interest" description="Disordered" evidence="5">
    <location>
        <begin position="768"/>
        <end position="787"/>
    </location>
</feature>
<feature type="region of interest" description="Disordered" evidence="5">
    <location>
        <begin position="1059"/>
        <end position="1079"/>
    </location>
</feature>
<evidence type="ECO:0000256" key="6">
    <source>
        <dbReference type="SAM" id="Phobius"/>
    </source>
</evidence>
<evidence type="ECO:0000256" key="2">
    <source>
        <dbReference type="ARBA" id="ARBA00022525"/>
    </source>
</evidence>
<dbReference type="GeneID" id="66348276"/>
<feature type="region of interest" description="Disordered" evidence="5">
    <location>
        <begin position="799"/>
        <end position="823"/>
    </location>
</feature>
<dbReference type="InterPro" id="IPR041495">
    <property type="entry name" value="Mub_B2"/>
</dbReference>
<evidence type="ECO:0000313" key="9">
    <source>
        <dbReference type="Proteomes" id="UP000051794"/>
    </source>
</evidence>
<feature type="compositionally biased region" description="Basic and acidic residues" evidence="5">
    <location>
        <begin position="1064"/>
        <end position="1075"/>
    </location>
</feature>
<comment type="caution">
    <text evidence="8">The sequence shown here is derived from an EMBL/GenBank/DDBJ whole genome shotgun (WGS) entry which is preliminary data.</text>
</comment>
<dbReference type="InterPro" id="IPR041558">
    <property type="entry name" value="MucBP_2"/>
</dbReference>
<dbReference type="Pfam" id="PF00746">
    <property type="entry name" value="Gram_pos_anchor"/>
    <property type="match status" value="1"/>
</dbReference>
<keyword evidence="3" id="KW-0732">Signal</keyword>
<feature type="transmembrane region" description="Helical" evidence="6">
    <location>
        <begin position="1086"/>
        <end position="1105"/>
    </location>
</feature>
<evidence type="ECO:0000313" key="8">
    <source>
        <dbReference type="EMBL" id="KRK24321.1"/>
    </source>
</evidence>
<dbReference type="RefSeq" id="WP_054449568.1">
    <property type="nucleotide sequence ID" value="NZ_AZCK01000003.1"/>
</dbReference>
<dbReference type="EMBL" id="AZCK01000003">
    <property type="protein sequence ID" value="KRK24321.1"/>
    <property type="molecule type" value="Genomic_DNA"/>
</dbReference>
<evidence type="ECO:0000256" key="4">
    <source>
        <dbReference type="ARBA" id="ARBA00023088"/>
    </source>
</evidence>
<name>A0A0R1FXF2_9LACO</name>
<feature type="region of interest" description="Disordered" evidence="5">
    <location>
        <begin position="635"/>
        <end position="662"/>
    </location>
</feature>
<keyword evidence="1" id="KW-0134">Cell wall</keyword>
<keyword evidence="6" id="KW-1133">Transmembrane helix</keyword>
<dbReference type="PATRIC" id="fig|1423768.4.peg.1142"/>
<accession>A0A0R1FXF2</accession>
<sequence>MSVASFTFIGAATIIQFTTINASANDTVVTQDNSNQQKEAGISTQQEYADYTRYIDYQESYSNLSTSGKTLSPQKVDSVHYIRTKVMNSSNNLIGYSSNGTNNVDISLSDPQNGWRPKDGSDGSLPDVESPSIQGYGNPSISKVNSTFTPGSGFTDTTNNPDISITNGNTGQKNAIEHVKVFYDNPSAQYRVKTQYSNLTRQIDFVENSNQATSGTHIFPTRYDSISWIRNIVLDKDGNIAGYSSSNNTNMDISKDDSNQGWRLQPGSASTIPDVYSPNDNLEEKGYASPDLSVVHSTYSPENGFTNPNNSVNVAIYDGKDKYGNVIKKNAYELVTVKYDNNRTSQKDYSNLTRQIDYVNRNDFVDDGTPFPAGYHIYPTRKDTVNYVRTRVYDVNGKLIGYSSTDVSSNVDISLSDPSQGWHVASNSPQNSIPDAVSPTIDGYTNPSYESYSSVYSPINGFSNPSNKANVVINGNPANTYEYVKVVYGRDSNIVKINSKTLTRNVKYVDENGKEISPMTTEKVNYKRAEVYSYDGKTLLGYASDLNGSKTPDISTKSDSQGWIAQDSDLKNHSVKDLTSFGYVNPNRNEITSNYTAAYGFYNPNNDSNIDIYNDNNDEDIFVIYKHKVDIVTPDNPGTPGQPINPDNPNGPKWPNGTDKDSLSKTVNQTINYVDGNGKSVHDASHDQVTFGRTATVDEVTGGVTYGDWNNASGTFSPKVSPVVPGYVLRDDNQKTIPAVTVNPSSSDSNETVTYDKVGSLVPVDTAGNPIDNGSHNTSYPNDPNDAGKVTNPVIPSIPGKTPVDKDGNPLTPGSTYPIDGTKPTEDTKITYVDNNQKAKVSYIDSTTGKTLESVDLSGQPQSTSDYRTTDTIKKYTDQGYKLVSDNYPAGGVKFNSDNKEQDFTVTLEHKVDTVTPDNPGTPGQPINPDNPNGPKWPNGTDKDSLSKTVTRTINYVDQNGNKIHPSTTQTVTFTRYATVDEVTGEVVYGNWTSKESSWKSFNTPLVSGYKLVDGKQSIINSVNLSPDSIDEKIDVVYKKDEHKNNPLIPGGKSKINYQNGNSFKKDHNKNDKKLPQTGVSDENNIRILGLLLTIVSLFLGLFGIKRKR</sequence>
<evidence type="ECO:0000256" key="5">
    <source>
        <dbReference type="SAM" id="MobiDB-lite"/>
    </source>
</evidence>
<evidence type="ECO:0000256" key="1">
    <source>
        <dbReference type="ARBA" id="ARBA00022512"/>
    </source>
</evidence>
<dbReference type="Gene3D" id="3.10.20.470">
    <property type="match status" value="1"/>
</dbReference>
<dbReference type="InterPro" id="IPR019931">
    <property type="entry name" value="LPXTG_anchor"/>
</dbReference>
<dbReference type="PROSITE" id="PS50847">
    <property type="entry name" value="GRAM_POS_ANCHORING"/>
    <property type="match status" value="1"/>
</dbReference>
<keyword evidence="4" id="KW-0572">Peptidoglycan-anchor</keyword>
<dbReference type="Gene3D" id="2.60.40.4300">
    <property type="match status" value="5"/>
</dbReference>
<dbReference type="Proteomes" id="UP000051794">
    <property type="component" value="Unassembled WGS sequence"/>
</dbReference>
<evidence type="ECO:0000256" key="3">
    <source>
        <dbReference type="ARBA" id="ARBA00022729"/>
    </source>
</evidence>
<keyword evidence="6" id="KW-0472">Membrane</keyword>
<reference evidence="8 9" key="1">
    <citation type="journal article" date="2015" name="Genome Announc.">
        <title>Expanding the biotechnology potential of lactobacilli through comparative genomics of 213 strains and associated genera.</title>
        <authorList>
            <person name="Sun Z."/>
            <person name="Harris H.M."/>
            <person name="McCann A."/>
            <person name="Guo C."/>
            <person name="Argimon S."/>
            <person name="Zhang W."/>
            <person name="Yang X."/>
            <person name="Jeffery I.B."/>
            <person name="Cooney J.C."/>
            <person name="Kagawa T.F."/>
            <person name="Liu W."/>
            <person name="Song Y."/>
            <person name="Salvetti E."/>
            <person name="Wrobel A."/>
            <person name="Rasinkangas P."/>
            <person name="Parkhill J."/>
            <person name="Rea M.C."/>
            <person name="O'Sullivan O."/>
            <person name="Ritari J."/>
            <person name="Douillard F.P."/>
            <person name="Paul Ross R."/>
            <person name="Yang R."/>
            <person name="Briner A.E."/>
            <person name="Felis G.E."/>
            <person name="de Vos W.M."/>
            <person name="Barrangou R."/>
            <person name="Klaenhammer T.R."/>
            <person name="Caufield P.W."/>
            <person name="Cui Y."/>
            <person name="Zhang H."/>
            <person name="O'Toole P.W."/>
        </authorList>
    </citation>
    <scope>NUCLEOTIDE SEQUENCE [LARGE SCALE GENOMIC DNA]</scope>
    <source>
        <strain evidence="8 9">DSM 12361</strain>
    </source>
</reference>
<gene>
    <name evidence="8" type="ORF">FD43_GL001133</name>
</gene>
<keyword evidence="2" id="KW-0964">Secreted</keyword>
<proteinExistence type="predicted"/>
<feature type="region of interest" description="Disordered" evidence="5">
    <location>
        <begin position="913"/>
        <end position="946"/>
    </location>
</feature>
<protein>
    <submittedName>
        <fullName evidence="8">Mucus binding protein</fullName>
    </submittedName>
</protein>
<dbReference type="Pfam" id="PF17965">
    <property type="entry name" value="MucBP_2"/>
    <property type="match status" value="1"/>
</dbReference>
<feature type="domain" description="Gram-positive cocci surface proteins LPxTG" evidence="7">
    <location>
        <begin position="1075"/>
        <end position="1109"/>
    </location>
</feature>
<feature type="compositionally biased region" description="Polar residues" evidence="5">
    <location>
        <begin position="131"/>
        <end position="141"/>
    </location>
</feature>
<feature type="region of interest" description="Disordered" evidence="5">
    <location>
        <begin position="104"/>
        <end position="141"/>
    </location>
</feature>
<keyword evidence="6" id="KW-0812">Transmembrane</keyword>
<dbReference type="AlphaFoldDB" id="A0A0R1FXF2"/>